<dbReference type="Gene3D" id="3.40.190.10">
    <property type="entry name" value="Periplasmic binding protein-like II"/>
    <property type="match status" value="1"/>
</dbReference>
<keyword evidence="4" id="KW-1185">Reference proteome</keyword>
<feature type="signal peptide" evidence="2">
    <location>
        <begin position="1"/>
        <end position="20"/>
    </location>
</feature>
<dbReference type="RefSeq" id="WP_209743832.1">
    <property type="nucleotide sequence ID" value="NZ_JBHSMH010000111.1"/>
</dbReference>
<name>A0ABW0M3L2_9BACL</name>
<gene>
    <name evidence="3" type="ORF">ACFPPD_23555</name>
</gene>
<dbReference type="CDD" id="cd13585">
    <property type="entry name" value="PBP2_TMBP_like"/>
    <property type="match status" value="1"/>
</dbReference>
<dbReference type="PANTHER" id="PTHR43649:SF12">
    <property type="entry name" value="DIACETYLCHITOBIOSE BINDING PROTEIN DASA"/>
    <property type="match status" value="1"/>
</dbReference>
<dbReference type="InterPro" id="IPR006059">
    <property type="entry name" value="SBP"/>
</dbReference>
<evidence type="ECO:0000313" key="3">
    <source>
        <dbReference type="EMBL" id="MFC5471657.1"/>
    </source>
</evidence>
<dbReference type="EMBL" id="JBHSMH010000111">
    <property type="protein sequence ID" value="MFC5471657.1"/>
    <property type="molecule type" value="Genomic_DNA"/>
</dbReference>
<evidence type="ECO:0000256" key="2">
    <source>
        <dbReference type="SAM" id="SignalP"/>
    </source>
</evidence>
<dbReference type="InterPro" id="IPR050490">
    <property type="entry name" value="Bact_solute-bd_prot1"/>
</dbReference>
<sequence length="456" mass="50323">MRRKYLLGICTLILALLVTACGGNSGDNESKESPASSGQAASGEASAPASEKASDEVVTLKFMGWEVSPLESESVKAGLKIFEEQNPNIKVEYTTIPGGTAYIQKMQAMMLGNEAPDVFFIQSDYYRDFVKRDYLLDISNYVSTDFEAGDLVQSAVDLSTVDGKYYGIESCIVAPVLYYNKAIFDKAGIPYPPSKPGEALGWDQFVELSKKLTDKESGQYGVYGLENYYMTTAEIISNGGNWFNGDYTASAANTPEVKEVLQKIKDLREVEGASPEAKLLQNSGMSAAQMLQTGKIAMLVDGSWALQEISHMDFPVGMAVLPKFQNAVTHGQAHLHSAWANTKHAEEAWKLVKFLSSEEYQLMNVKAGLWLPNRKSLFSEEGISKWLTPGVHPDSFKDLIPYFTESAVYPYSMLASQQMQNDTNAELDKFFFGKQSADDTSASIEKMVNEDFTKLK</sequence>
<accession>A0ABW0M3L2</accession>
<proteinExistence type="predicted"/>
<comment type="caution">
    <text evidence="3">The sequence shown here is derived from an EMBL/GenBank/DDBJ whole genome shotgun (WGS) entry which is preliminary data.</text>
</comment>
<protein>
    <submittedName>
        <fullName evidence="3">Extracellular solute-binding protein</fullName>
    </submittedName>
</protein>
<organism evidence="3 4">
    <name type="scientific">Cohnella suwonensis</name>
    <dbReference type="NCBI Taxonomy" id="696072"/>
    <lineage>
        <taxon>Bacteria</taxon>
        <taxon>Bacillati</taxon>
        <taxon>Bacillota</taxon>
        <taxon>Bacilli</taxon>
        <taxon>Bacillales</taxon>
        <taxon>Paenibacillaceae</taxon>
        <taxon>Cohnella</taxon>
    </lineage>
</organism>
<feature type="compositionally biased region" description="Low complexity" evidence="1">
    <location>
        <begin position="33"/>
        <end position="51"/>
    </location>
</feature>
<dbReference type="PANTHER" id="PTHR43649">
    <property type="entry name" value="ARABINOSE-BINDING PROTEIN-RELATED"/>
    <property type="match status" value="1"/>
</dbReference>
<dbReference type="SUPFAM" id="SSF53850">
    <property type="entry name" value="Periplasmic binding protein-like II"/>
    <property type="match status" value="1"/>
</dbReference>
<dbReference type="Proteomes" id="UP001596105">
    <property type="component" value="Unassembled WGS sequence"/>
</dbReference>
<reference evidence="4" key="1">
    <citation type="journal article" date="2019" name="Int. J. Syst. Evol. Microbiol.">
        <title>The Global Catalogue of Microorganisms (GCM) 10K type strain sequencing project: providing services to taxonomists for standard genome sequencing and annotation.</title>
        <authorList>
            <consortium name="The Broad Institute Genomics Platform"/>
            <consortium name="The Broad Institute Genome Sequencing Center for Infectious Disease"/>
            <person name="Wu L."/>
            <person name="Ma J."/>
        </authorList>
    </citation>
    <scope>NUCLEOTIDE SEQUENCE [LARGE SCALE GENOMIC DNA]</scope>
    <source>
        <strain evidence="4">CCUG 57113</strain>
    </source>
</reference>
<dbReference type="Pfam" id="PF01547">
    <property type="entry name" value="SBP_bac_1"/>
    <property type="match status" value="1"/>
</dbReference>
<evidence type="ECO:0000313" key="4">
    <source>
        <dbReference type="Proteomes" id="UP001596105"/>
    </source>
</evidence>
<evidence type="ECO:0000256" key="1">
    <source>
        <dbReference type="SAM" id="MobiDB-lite"/>
    </source>
</evidence>
<feature type="region of interest" description="Disordered" evidence="1">
    <location>
        <begin position="25"/>
        <end position="52"/>
    </location>
</feature>
<feature type="chain" id="PRO_5045535365" evidence="2">
    <location>
        <begin position="21"/>
        <end position="456"/>
    </location>
</feature>
<keyword evidence="2" id="KW-0732">Signal</keyword>
<dbReference type="PROSITE" id="PS51257">
    <property type="entry name" value="PROKAR_LIPOPROTEIN"/>
    <property type="match status" value="1"/>
</dbReference>